<protein>
    <submittedName>
        <fullName evidence="1">Uncharacterized protein</fullName>
    </submittedName>
</protein>
<sequence length="88" mass="10254">MGGTTAWSGGWLWIPGNQQRALLECATIQLLRGYLRNELGNRYGAKHIDAFSQYRSLNAETTYSVLFLIGSRKAWRRRRDPRWPTLRQ</sequence>
<dbReference type="EMBL" id="JACHGI010000014">
    <property type="protein sequence ID" value="MBB6469095.1"/>
    <property type="molecule type" value="Genomic_DNA"/>
</dbReference>
<dbReference type="AlphaFoldDB" id="A0A8E1WHL5"/>
<organism evidence="1 2">
    <name type="scientific">Aminobacter carboxidus</name>
    <dbReference type="NCBI Taxonomy" id="376165"/>
    <lineage>
        <taxon>Bacteria</taxon>
        <taxon>Pseudomonadati</taxon>
        <taxon>Pseudomonadota</taxon>
        <taxon>Alphaproteobacteria</taxon>
        <taxon>Hyphomicrobiales</taxon>
        <taxon>Phyllobacteriaceae</taxon>
        <taxon>Aminobacter</taxon>
    </lineage>
</organism>
<name>A0A8E1WHL5_9HYPH</name>
<dbReference type="Gene3D" id="3.50.50.60">
    <property type="entry name" value="FAD/NAD(P)-binding domain"/>
    <property type="match status" value="1"/>
</dbReference>
<evidence type="ECO:0000313" key="1">
    <source>
        <dbReference type="EMBL" id="MBB6469095.1"/>
    </source>
</evidence>
<evidence type="ECO:0000313" key="2">
    <source>
        <dbReference type="Proteomes" id="UP000532373"/>
    </source>
</evidence>
<dbReference type="Proteomes" id="UP000532373">
    <property type="component" value="Unassembled WGS sequence"/>
</dbReference>
<reference evidence="1 2" key="1">
    <citation type="submission" date="2020-08" db="EMBL/GenBank/DDBJ databases">
        <title>Genomic Encyclopedia of Type Strains, Phase IV (KMG-IV): sequencing the most valuable type-strain genomes for metagenomic binning, comparative biology and taxonomic classification.</title>
        <authorList>
            <person name="Goeker M."/>
        </authorList>
    </citation>
    <scope>NUCLEOTIDE SEQUENCE [LARGE SCALE GENOMIC DNA]</scope>
    <source>
        <strain evidence="1 2">DSM 17454</strain>
    </source>
</reference>
<accession>A0A8E1WHL5</accession>
<comment type="caution">
    <text evidence="1">The sequence shown here is derived from an EMBL/GenBank/DDBJ whole genome shotgun (WGS) entry which is preliminary data.</text>
</comment>
<proteinExistence type="predicted"/>
<gene>
    <name evidence="1" type="ORF">HNQ96_004984</name>
</gene>
<dbReference type="InterPro" id="IPR036188">
    <property type="entry name" value="FAD/NAD-bd_sf"/>
</dbReference>